<dbReference type="SUPFAM" id="SSF50104">
    <property type="entry name" value="Translation proteins SH3-like domain"/>
    <property type="match status" value="1"/>
</dbReference>
<dbReference type="PROSITE" id="PS01015">
    <property type="entry name" value="RIBOSOMAL_L19"/>
    <property type="match status" value="1"/>
</dbReference>
<keyword evidence="9" id="KW-1185">Reference proteome</keyword>
<dbReference type="Proteomes" id="UP000568109">
    <property type="component" value="Unassembled WGS sequence"/>
</dbReference>
<dbReference type="PANTHER" id="PTHR15680:SF9">
    <property type="entry name" value="LARGE RIBOSOMAL SUBUNIT PROTEIN BL19M"/>
    <property type="match status" value="1"/>
</dbReference>
<dbReference type="InterPro" id="IPR038657">
    <property type="entry name" value="Ribosomal_bL19_sf"/>
</dbReference>
<dbReference type="GO" id="GO:0022625">
    <property type="term" value="C:cytosolic large ribosomal subunit"/>
    <property type="evidence" value="ECO:0007669"/>
    <property type="project" value="TreeGrafter"/>
</dbReference>
<protein>
    <recommendedName>
        <fullName evidence="5 6">Large ribosomal subunit protein bL19</fullName>
    </recommendedName>
</protein>
<dbReference type="InterPro" id="IPR018257">
    <property type="entry name" value="Ribosomal_bL19_CS"/>
</dbReference>
<dbReference type="FunFam" id="2.30.30.790:FF:000001">
    <property type="entry name" value="50S ribosomal protein L19"/>
    <property type="match status" value="1"/>
</dbReference>
<dbReference type="GO" id="GO:0003735">
    <property type="term" value="F:structural constituent of ribosome"/>
    <property type="evidence" value="ECO:0007669"/>
    <property type="project" value="InterPro"/>
</dbReference>
<accession>A0A851H9F2</accession>
<evidence type="ECO:0000256" key="5">
    <source>
        <dbReference type="ARBA" id="ARBA00035171"/>
    </source>
</evidence>
<comment type="function">
    <text evidence="1 6 7">This protein is located at the 30S-50S ribosomal subunit interface and may play a role in the structure and function of the aminoacyl-tRNA binding site.</text>
</comment>
<evidence type="ECO:0000256" key="7">
    <source>
        <dbReference type="RuleBase" id="RU000559"/>
    </source>
</evidence>
<dbReference type="InterPro" id="IPR001857">
    <property type="entry name" value="Ribosomal_bL19"/>
</dbReference>
<comment type="caution">
    <text evidence="8">The sequence shown here is derived from an EMBL/GenBank/DDBJ whole genome shotgun (WGS) entry which is preliminary data.</text>
</comment>
<evidence type="ECO:0000313" key="9">
    <source>
        <dbReference type="Proteomes" id="UP000568109"/>
    </source>
</evidence>
<evidence type="ECO:0000256" key="6">
    <source>
        <dbReference type="HAMAP-Rule" id="MF_00402"/>
    </source>
</evidence>
<dbReference type="PANTHER" id="PTHR15680">
    <property type="entry name" value="RIBOSOMAL PROTEIN L19"/>
    <property type="match status" value="1"/>
</dbReference>
<dbReference type="InterPro" id="IPR008991">
    <property type="entry name" value="Translation_prot_SH3-like_sf"/>
</dbReference>
<name>A0A851H9F2_9MOLU</name>
<dbReference type="AlphaFoldDB" id="A0A851H9F2"/>
<dbReference type="Pfam" id="PF01245">
    <property type="entry name" value="Ribosomal_L19"/>
    <property type="match status" value="1"/>
</dbReference>
<gene>
    <name evidence="6 8" type="primary">rplS</name>
    <name evidence="8" type="ORF">HR065_00155</name>
</gene>
<evidence type="ECO:0000256" key="4">
    <source>
        <dbReference type="ARBA" id="ARBA00023274"/>
    </source>
</evidence>
<evidence type="ECO:0000256" key="1">
    <source>
        <dbReference type="ARBA" id="ARBA00002349"/>
    </source>
</evidence>
<keyword evidence="4 6" id="KW-0687">Ribonucleoprotein</keyword>
<evidence type="ECO:0000256" key="2">
    <source>
        <dbReference type="ARBA" id="ARBA00005781"/>
    </source>
</evidence>
<keyword evidence="3 6" id="KW-0689">Ribosomal protein</keyword>
<evidence type="ECO:0000256" key="3">
    <source>
        <dbReference type="ARBA" id="ARBA00022980"/>
    </source>
</evidence>
<dbReference type="Gene3D" id="2.30.30.790">
    <property type="match status" value="1"/>
</dbReference>
<reference evidence="8 9" key="1">
    <citation type="submission" date="2020-06" db="EMBL/GenBank/DDBJ databases">
        <title>Draft genome sequence of Candidatus Phytoplasma pruni (X-disease group, subgroup 16SrIII-B) strain ChTDIII from Argentina.</title>
        <authorList>
            <person name="Fernandez F.D."/>
            <person name="Zuebert C."/>
            <person name="Huettel B."/>
            <person name="Kube M."/>
            <person name="Conci L.R."/>
        </authorList>
    </citation>
    <scope>NUCLEOTIDE SEQUENCE [LARGE SCALE GENOMIC DNA]</scope>
    <source>
        <strain evidence="8 9">ChTDIII</strain>
    </source>
</reference>
<dbReference type="PRINTS" id="PR00061">
    <property type="entry name" value="RIBOSOMALL19"/>
</dbReference>
<evidence type="ECO:0000313" key="8">
    <source>
        <dbReference type="EMBL" id="NWN45497.1"/>
    </source>
</evidence>
<dbReference type="GO" id="GO:0006412">
    <property type="term" value="P:translation"/>
    <property type="evidence" value="ECO:0007669"/>
    <property type="project" value="UniProtKB-UniRule"/>
</dbReference>
<dbReference type="EMBL" id="JABUOH010000003">
    <property type="protein sequence ID" value="NWN45497.1"/>
    <property type="molecule type" value="Genomic_DNA"/>
</dbReference>
<sequence>MMNLKGQELLNSINENNLKSVPDFKPGDTVKVYIKIEEGNKKRIQTFEGLVIRRQGSNISENITVRKVYSGVGVERIFPIHSPLYEKIEVTRRGIVRRSKLYYIRKLSAKAARIKERK</sequence>
<dbReference type="RefSeq" id="WP_178733904.1">
    <property type="nucleotide sequence ID" value="NZ_JABUOH010000003.1"/>
</dbReference>
<comment type="similarity">
    <text evidence="2 6 7">Belongs to the bacterial ribosomal protein bL19 family.</text>
</comment>
<dbReference type="NCBIfam" id="TIGR01024">
    <property type="entry name" value="rplS_bact"/>
    <property type="match status" value="1"/>
</dbReference>
<dbReference type="HAMAP" id="MF_00402">
    <property type="entry name" value="Ribosomal_bL19"/>
    <property type="match status" value="1"/>
</dbReference>
<proteinExistence type="inferred from homology"/>
<organism evidence="8 9">
    <name type="scientific">Candidatus Phytoplasma pruni</name>
    <dbReference type="NCBI Taxonomy" id="479893"/>
    <lineage>
        <taxon>Bacteria</taxon>
        <taxon>Bacillati</taxon>
        <taxon>Mycoplasmatota</taxon>
        <taxon>Mollicutes</taxon>
        <taxon>Acholeplasmatales</taxon>
        <taxon>Acholeplasmataceae</taxon>
        <taxon>Candidatus Phytoplasma</taxon>
        <taxon>16SrIII (X-disease group)</taxon>
    </lineage>
</organism>
<dbReference type="PIRSF" id="PIRSF002191">
    <property type="entry name" value="Ribosomal_L19"/>
    <property type="match status" value="1"/>
</dbReference>